<keyword evidence="1 3" id="KW-0732">Signal</keyword>
<dbReference type="RefSeq" id="WP_282907312.1">
    <property type="nucleotide sequence ID" value="NZ_JAGRPV010000001.1"/>
</dbReference>
<evidence type="ECO:0000313" key="5">
    <source>
        <dbReference type="Proteomes" id="UP001161691"/>
    </source>
</evidence>
<evidence type="ECO:0000313" key="4">
    <source>
        <dbReference type="EMBL" id="MDI4644304.1"/>
    </source>
</evidence>
<sequence>MERNKAIALCLTSALLMLQLSACSGGSEESRPSGEGSPTAASSASASASNAASGPLDAYDPPIEVTAVRPIAEGMKFNEGDAIDNNVWSRAYESELGIKVKYLWTTPAAQYDQKLNIAIASDELPDIAPVSAAQLKRLVEDGQVEDLSARYDQYASEQTKRILAEDGGNALKSATFDGKLYALPKMSSGQGQSHVLWARKDWLDKLGLPEPKTMDDLVKTAEAFVKQDPDGNGKPDTYGLGLNKDLFGFYAALEGFFNGYHAYPNIWLKDASGKLVYGSVQPEVKTALAKLQEMYKTGLIDREYGTKDASKVSEAASAGKLGLFYGYFWNVGWQQDAKNANPGMEWKALPLPSADGQPAKAQVPFAIGTYYVVKKGAAHPEAAVKLLNLDLEKLWGATAEPDVYNIDKNGVAVFDYALLYGEAPRKNLDAHEHVVKALESGDPSGLNAEEKGYYDNIAAYKGGDSKGWGTERMYGPEGSLGVLDGYAKAGLFQDDAYFGAPTQGMTDNNATLQKLQLETFTRIVMGGSAADFDKFVSQWDSLGGKTITDEVNAWQSSQK</sequence>
<feature type="region of interest" description="Disordered" evidence="2">
    <location>
        <begin position="26"/>
        <end position="59"/>
    </location>
</feature>
<name>A0ABT6TEA8_9BACL</name>
<evidence type="ECO:0000256" key="3">
    <source>
        <dbReference type="SAM" id="SignalP"/>
    </source>
</evidence>
<dbReference type="Gene3D" id="3.40.190.10">
    <property type="entry name" value="Periplasmic binding protein-like II"/>
    <property type="match status" value="2"/>
</dbReference>
<dbReference type="PANTHER" id="PTHR43649">
    <property type="entry name" value="ARABINOSE-BINDING PROTEIN-RELATED"/>
    <property type="match status" value="1"/>
</dbReference>
<dbReference type="CDD" id="cd13580">
    <property type="entry name" value="PBP2_AlgQ_like_1"/>
    <property type="match status" value="1"/>
</dbReference>
<keyword evidence="5" id="KW-1185">Reference proteome</keyword>
<proteinExistence type="predicted"/>
<protein>
    <submittedName>
        <fullName evidence="4">Extracellular solute-binding protein</fullName>
    </submittedName>
</protein>
<reference evidence="4" key="1">
    <citation type="submission" date="2023-04" db="EMBL/GenBank/DDBJ databases">
        <title>Comparative genomic analysis of Cohnella hashimotonis sp. nov., isolated from the International Space Station.</title>
        <authorList>
            <person name="Venkateswaran K."/>
            <person name="Simpson A."/>
        </authorList>
    </citation>
    <scope>NUCLEOTIDE SEQUENCE</scope>
    <source>
        <strain evidence="4">F6_2S_P_1</strain>
    </source>
</reference>
<gene>
    <name evidence="4" type="ORF">KB449_04990</name>
</gene>
<feature type="signal peptide" evidence="3">
    <location>
        <begin position="1"/>
        <end position="22"/>
    </location>
</feature>
<evidence type="ECO:0000256" key="1">
    <source>
        <dbReference type="ARBA" id="ARBA00022729"/>
    </source>
</evidence>
<dbReference type="SUPFAM" id="SSF53850">
    <property type="entry name" value="Periplasmic binding protein-like II"/>
    <property type="match status" value="1"/>
</dbReference>
<organism evidence="4 5">
    <name type="scientific">Cohnella hashimotonis</name>
    <dbReference type="NCBI Taxonomy" id="2826895"/>
    <lineage>
        <taxon>Bacteria</taxon>
        <taxon>Bacillati</taxon>
        <taxon>Bacillota</taxon>
        <taxon>Bacilli</taxon>
        <taxon>Bacillales</taxon>
        <taxon>Paenibacillaceae</taxon>
        <taxon>Cohnella</taxon>
    </lineage>
</organism>
<comment type="caution">
    <text evidence="4">The sequence shown here is derived from an EMBL/GenBank/DDBJ whole genome shotgun (WGS) entry which is preliminary data.</text>
</comment>
<dbReference type="InterPro" id="IPR050490">
    <property type="entry name" value="Bact_solute-bd_prot1"/>
</dbReference>
<dbReference type="EMBL" id="JAGRPV010000001">
    <property type="protein sequence ID" value="MDI4644304.1"/>
    <property type="molecule type" value="Genomic_DNA"/>
</dbReference>
<accession>A0ABT6TEA8</accession>
<dbReference type="Proteomes" id="UP001161691">
    <property type="component" value="Unassembled WGS sequence"/>
</dbReference>
<evidence type="ECO:0000256" key="2">
    <source>
        <dbReference type="SAM" id="MobiDB-lite"/>
    </source>
</evidence>
<feature type="compositionally biased region" description="Low complexity" evidence="2">
    <location>
        <begin position="33"/>
        <end position="53"/>
    </location>
</feature>
<dbReference type="PANTHER" id="PTHR43649:SF33">
    <property type="entry name" value="POLYGALACTURONAN_RHAMNOGALACTURONAN-BINDING PROTEIN YTCQ"/>
    <property type="match status" value="1"/>
</dbReference>
<feature type="chain" id="PRO_5046037123" evidence="3">
    <location>
        <begin position="23"/>
        <end position="559"/>
    </location>
</feature>